<keyword evidence="2 6" id="KW-0808">Transferase</keyword>
<proteinExistence type="inferred from homology"/>
<evidence type="ECO:0000256" key="3">
    <source>
        <dbReference type="ARBA" id="ARBA00022777"/>
    </source>
</evidence>
<keyword evidence="3" id="KW-0418">Kinase</keyword>
<organism evidence="6 9">
    <name type="scientific">Arthrobacter bambusae</name>
    <dbReference type="NCBI Taxonomy" id="1338426"/>
    <lineage>
        <taxon>Bacteria</taxon>
        <taxon>Bacillati</taxon>
        <taxon>Actinomycetota</taxon>
        <taxon>Actinomycetes</taxon>
        <taxon>Micrococcales</taxon>
        <taxon>Micrococcaceae</taxon>
        <taxon>Arthrobacter</taxon>
    </lineage>
</organism>
<comment type="caution">
    <text evidence="6">The sequence shown here is derived from an EMBL/GenBank/DDBJ whole genome shotgun (WGS) entry which is preliminary data.</text>
</comment>
<dbReference type="InterPro" id="IPR018484">
    <property type="entry name" value="FGGY_N"/>
</dbReference>
<dbReference type="GO" id="GO:0008744">
    <property type="term" value="F:L-xylulokinase activity"/>
    <property type="evidence" value="ECO:0007669"/>
    <property type="project" value="UniProtKB-EC"/>
</dbReference>
<dbReference type="PANTHER" id="PTHR43095">
    <property type="entry name" value="SUGAR KINASE"/>
    <property type="match status" value="1"/>
</dbReference>
<dbReference type="RefSeq" id="WP_306963930.1">
    <property type="nucleotide sequence ID" value="NZ_JAUSRG010000019.1"/>
</dbReference>
<accession>A0AAW8DFQ0</accession>
<dbReference type="EC" id="2.7.1.53" evidence="6"/>
<dbReference type="Proteomes" id="UP001230951">
    <property type="component" value="Unassembled WGS sequence"/>
</dbReference>
<evidence type="ECO:0000313" key="7">
    <source>
        <dbReference type="EMBL" id="MDQ0182752.1"/>
    </source>
</evidence>
<dbReference type="Proteomes" id="UP001242995">
    <property type="component" value="Unassembled WGS sequence"/>
</dbReference>
<evidence type="ECO:0000313" key="8">
    <source>
        <dbReference type="Proteomes" id="UP001230951"/>
    </source>
</evidence>
<sequence length="500" mass="52713">MGLTGQADYLLGIDAGQTFTKAVLFTLDGQETASASTSILTTSPRPSWQERDMDLTWERTASAIRRCLNSAGVNPSQILAVGLSGHGDGLYLVDAGGKPVRPAILATDSRAFAQSKRLGEGDAGQRALAITGQVPAPYSPSALLAWLQHNEPETLDRADKLLHCKDWLRLRLTGEIATDPTEASHSFTDAATQNWSDEILALYGLENLRHLLPPIVSSSSVAGTVSETAADRTGLAAGTPVVTGAHDVDAAALGIGAGTPGAMSIIMGTFSINQIVAEHPVSDPRWQARTFITPGQYLHMSTSPSSASNFEWATKVLGDGGTPDYAAAVSSAQLEDPGSFEDSPLFLPYLYGAPQGAGDPGGTFSRIRGSHGRADLFRAVLEGVVFNHRWHVDALRERFQIAGAVRLCGGGAKNSAWSQLMANALQLPIEVTDAEEAGARGAALMAGIGVGVYGNIDDAAARAVRIVRTHYPEPAWQAVLDGRYASFLRLMAAARESAAE</sequence>
<dbReference type="Pfam" id="PF02782">
    <property type="entry name" value="FGGY_C"/>
    <property type="match status" value="1"/>
</dbReference>
<dbReference type="CDD" id="cd07802">
    <property type="entry name" value="ASKHA_NBD_FGGY_EcLyxK-like"/>
    <property type="match status" value="1"/>
</dbReference>
<evidence type="ECO:0000313" key="6">
    <source>
        <dbReference type="EMBL" id="MDP9907282.1"/>
    </source>
</evidence>
<gene>
    <name evidence="6" type="ORF">J2S90_004273</name>
    <name evidence="7" type="ORF">J2S93_004208</name>
</gene>
<protein>
    <submittedName>
        <fullName evidence="6">L-xylulokinase</fullName>
        <ecNumber evidence="6">2.7.1.53</ecNumber>
    </submittedName>
</protein>
<dbReference type="InterPro" id="IPR018485">
    <property type="entry name" value="FGGY_C"/>
</dbReference>
<evidence type="ECO:0000256" key="1">
    <source>
        <dbReference type="ARBA" id="ARBA00009156"/>
    </source>
</evidence>
<feature type="domain" description="Carbohydrate kinase FGGY N-terminal" evidence="4">
    <location>
        <begin position="9"/>
        <end position="254"/>
    </location>
</feature>
<evidence type="ECO:0000313" key="9">
    <source>
        <dbReference type="Proteomes" id="UP001242995"/>
    </source>
</evidence>
<keyword evidence="8" id="KW-1185">Reference proteome</keyword>
<dbReference type="EMBL" id="JAUSRG010000019">
    <property type="protein sequence ID" value="MDP9907282.1"/>
    <property type="molecule type" value="Genomic_DNA"/>
</dbReference>
<evidence type="ECO:0000259" key="4">
    <source>
        <dbReference type="Pfam" id="PF00370"/>
    </source>
</evidence>
<reference evidence="6 8" key="1">
    <citation type="submission" date="2023-07" db="EMBL/GenBank/DDBJ databases">
        <title>Sorghum-associated microbial communities from plants grown in Nebraska, USA.</title>
        <authorList>
            <person name="Schachtman D."/>
        </authorList>
    </citation>
    <scope>NUCLEOTIDE SEQUENCE</scope>
    <source>
        <strain evidence="6">DS1006</strain>
        <strain evidence="7 8">DS1016</strain>
    </source>
</reference>
<comment type="similarity">
    <text evidence="1">Belongs to the FGGY kinase family.</text>
</comment>
<dbReference type="SUPFAM" id="SSF53067">
    <property type="entry name" value="Actin-like ATPase domain"/>
    <property type="match status" value="2"/>
</dbReference>
<dbReference type="InterPro" id="IPR050406">
    <property type="entry name" value="FGGY_Carb_Kinase"/>
</dbReference>
<dbReference type="PANTHER" id="PTHR43095:SF3">
    <property type="entry name" value="L-XYLULOSE_3-KETO-L-GULONATE KINASE"/>
    <property type="match status" value="1"/>
</dbReference>
<evidence type="ECO:0000256" key="2">
    <source>
        <dbReference type="ARBA" id="ARBA00022679"/>
    </source>
</evidence>
<evidence type="ECO:0000259" key="5">
    <source>
        <dbReference type="Pfam" id="PF02782"/>
    </source>
</evidence>
<dbReference type="InterPro" id="IPR000577">
    <property type="entry name" value="Carb_kinase_FGGY"/>
</dbReference>
<dbReference type="Gene3D" id="3.30.420.40">
    <property type="match status" value="2"/>
</dbReference>
<feature type="domain" description="Carbohydrate kinase FGGY C-terminal" evidence="5">
    <location>
        <begin position="264"/>
        <end position="448"/>
    </location>
</feature>
<dbReference type="InterPro" id="IPR043129">
    <property type="entry name" value="ATPase_NBD"/>
</dbReference>
<name>A0AAW8DFQ0_9MICC</name>
<dbReference type="PIRSF" id="PIRSF000538">
    <property type="entry name" value="GlpK"/>
    <property type="match status" value="1"/>
</dbReference>
<dbReference type="Pfam" id="PF00370">
    <property type="entry name" value="FGGY_N"/>
    <property type="match status" value="1"/>
</dbReference>
<dbReference type="AlphaFoldDB" id="A0AAW8DFQ0"/>
<dbReference type="EMBL" id="JAUSTF010000015">
    <property type="protein sequence ID" value="MDQ0182752.1"/>
    <property type="molecule type" value="Genomic_DNA"/>
</dbReference>